<dbReference type="GO" id="GO:0016787">
    <property type="term" value="F:hydrolase activity"/>
    <property type="evidence" value="ECO:0007669"/>
    <property type="project" value="UniProtKB-KW"/>
</dbReference>
<keyword evidence="5" id="KW-0961">Cell wall biogenesis/degradation</keyword>
<comment type="similarity">
    <text evidence="3 5">Belongs to the pectinacetylesterase family.</text>
</comment>
<evidence type="ECO:0000256" key="5">
    <source>
        <dbReference type="RuleBase" id="RU363114"/>
    </source>
</evidence>
<comment type="caution">
    <text evidence="7">The sequence shown here is derived from an EMBL/GenBank/DDBJ whole genome shotgun (WGS) entry which is preliminary data.</text>
</comment>
<dbReference type="AlphaFoldDB" id="A0AAP0KHY7"/>
<feature type="region of interest" description="Disordered" evidence="6">
    <location>
        <begin position="228"/>
        <end position="267"/>
    </location>
</feature>
<evidence type="ECO:0000256" key="6">
    <source>
        <dbReference type="SAM" id="MobiDB-lite"/>
    </source>
</evidence>
<dbReference type="InterPro" id="IPR004963">
    <property type="entry name" value="PAE/NOTUM"/>
</dbReference>
<dbReference type="EC" id="3.1.1.-" evidence="5"/>
<protein>
    <recommendedName>
        <fullName evidence="5">Pectin acetylesterase</fullName>
        <ecNumber evidence="5">3.1.1.-</ecNumber>
    </recommendedName>
</protein>
<sequence>MAPLQEAPFVHLLTTHLTTLSIVLRPHHCLATPHVSHVTPHAAPHVDTTHACMHALHAWWHPRMQCMRAVRGGIHACSACVTMHAWDATPDFRSQMLDAVEGFSKSKKNGVFINSCFAHVQTERKGMWFAYDSPMISNKITTKTARHHRGHGEVPDDPHACHSDRNTPNHDFEARTRQDQIPLLFGSPILPLQPHFLLFTTTTTTTTTTKTHNLTKSKLSKEQPIAATIPYTPSPPLPLPPPTTPPLPPHQSLLSSKVRGTIVQTLT</sequence>
<gene>
    <name evidence="7" type="ORF">Sjap_000381</name>
</gene>
<organism evidence="7 8">
    <name type="scientific">Stephania japonica</name>
    <dbReference type="NCBI Taxonomy" id="461633"/>
    <lineage>
        <taxon>Eukaryota</taxon>
        <taxon>Viridiplantae</taxon>
        <taxon>Streptophyta</taxon>
        <taxon>Embryophyta</taxon>
        <taxon>Tracheophyta</taxon>
        <taxon>Spermatophyta</taxon>
        <taxon>Magnoliopsida</taxon>
        <taxon>Ranunculales</taxon>
        <taxon>Menispermaceae</taxon>
        <taxon>Menispermoideae</taxon>
        <taxon>Cissampelideae</taxon>
        <taxon>Stephania</taxon>
    </lineage>
</organism>
<feature type="region of interest" description="Disordered" evidence="6">
    <location>
        <begin position="148"/>
        <end position="171"/>
    </location>
</feature>
<dbReference type="EMBL" id="JBBNAE010000001">
    <property type="protein sequence ID" value="KAK9152901.1"/>
    <property type="molecule type" value="Genomic_DNA"/>
</dbReference>
<accession>A0AAP0KHY7</accession>
<dbReference type="Proteomes" id="UP001417504">
    <property type="component" value="Unassembled WGS sequence"/>
</dbReference>
<evidence type="ECO:0000256" key="3">
    <source>
        <dbReference type="ARBA" id="ARBA00005784"/>
    </source>
</evidence>
<comment type="function">
    <text evidence="1 5">Hydrolyzes acetyl esters in homogalacturonan regions of pectin. In type I primary cell wall, galacturonic acid residues of pectin can be acetylated at the O-2 and O-3 positions. Decreasing the degree of acetylation of pectin gels in vitro alters their physical properties.</text>
</comment>
<keyword evidence="4 5" id="KW-0134">Cell wall</keyword>
<keyword evidence="5" id="KW-0964">Secreted</keyword>
<reference evidence="7 8" key="1">
    <citation type="submission" date="2024-01" db="EMBL/GenBank/DDBJ databases">
        <title>Genome assemblies of Stephania.</title>
        <authorList>
            <person name="Yang L."/>
        </authorList>
    </citation>
    <scope>NUCLEOTIDE SEQUENCE [LARGE SCALE GENOMIC DNA]</scope>
    <source>
        <strain evidence="7">QJT</strain>
        <tissue evidence="7">Leaf</tissue>
    </source>
</reference>
<feature type="compositionally biased region" description="Pro residues" evidence="6">
    <location>
        <begin position="232"/>
        <end position="249"/>
    </location>
</feature>
<feature type="compositionally biased region" description="Basic and acidic residues" evidence="6">
    <location>
        <begin position="151"/>
        <end position="171"/>
    </location>
</feature>
<evidence type="ECO:0000256" key="2">
    <source>
        <dbReference type="ARBA" id="ARBA00004191"/>
    </source>
</evidence>
<dbReference type="GO" id="GO:0071555">
    <property type="term" value="P:cell wall organization"/>
    <property type="evidence" value="ECO:0007669"/>
    <property type="project" value="UniProtKB-KW"/>
</dbReference>
<name>A0AAP0KHY7_9MAGN</name>
<evidence type="ECO:0000256" key="1">
    <source>
        <dbReference type="ARBA" id="ARBA00003534"/>
    </source>
</evidence>
<proteinExistence type="inferred from homology"/>
<comment type="subcellular location">
    <subcellularLocation>
        <location evidence="2 5">Secreted</location>
        <location evidence="2 5">Cell wall</location>
    </subcellularLocation>
</comment>
<evidence type="ECO:0000313" key="7">
    <source>
        <dbReference type="EMBL" id="KAK9152901.1"/>
    </source>
</evidence>
<evidence type="ECO:0000313" key="8">
    <source>
        <dbReference type="Proteomes" id="UP001417504"/>
    </source>
</evidence>
<dbReference type="Pfam" id="PF03283">
    <property type="entry name" value="PAE"/>
    <property type="match status" value="1"/>
</dbReference>
<keyword evidence="8" id="KW-1185">Reference proteome</keyword>
<keyword evidence="5" id="KW-0378">Hydrolase</keyword>
<evidence type="ECO:0000256" key="4">
    <source>
        <dbReference type="ARBA" id="ARBA00022512"/>
    </source>
</evidence>